<dbReference type="RefSeq" id="XP_018132188.1">
    <property type="nucleotide sequence ID" value="XM_018272521.2"/>
</dbReference>
<organism evidence="1 2">
    <name type="scientific">Pseudogymnoascus verrucosus</name>
    <dbReference type="NCBI Taxonomy" id="342668"/>
    <lineage>
        <taxon>Eukaryota</taxon>
        <taxon>Fungi</taxon>
        <taxon>Dikarya</taxon>
        <taxon>Ascomycota</taxon>
        <taxon>Pezizomycotina</taxon>
        <taxon>Leotiomycetes</taxon>
        <taxon>Thelebolales</taxon>
        <taxon>Thelebolaceae</taxon>
        <taxon>Pseudogymnoascus</taxon>
    </lineage>
</organism>
<reference evidence="1 2" key="1">
    <citation type="submission" date="2016-03" db="EMBL/GenBank/DDBJ databases">
        <title>Comparative genomics of Pseudogymnoascus destructans, the fungus causing white-nose syndrome of bats.</title>
        <authorList>
            <person name="Palmer J.M."/>
            <person name="Drees K.P."/>
            <person name="Foster J.T."/>
            <person name="Lindner D.L."/>
        </authorList>
    </citation>
    <scope>NUCLEOTIDE SEQUENCE [LARGE SCALE GENOMIC DNA]</scope>
    <source>
        <strain evidence="1 2">UAMH 10579</strain>
    </source>
</reference>
<name>A0A1B8GRJ9_9PEZI</name>
<keyword evidence="2" id="KW-1185">Reference proteome</keyword>
<proteinExistence type="predicted"/>
<dbReference type="Proteomes" id="UP000091956">
    <property type="component" value="Unassembled WGS sequence"/>
</dbReference>
<dbReference type="OrthoDB" id="5421021at2759"/>
<dbReference type="GeneID" id="28836409"/>
<reference evidence="2" key="2">
    <citation type="journal article" date="2018" name="Nat. Commun.">
        <title>Extreme sensitivity to ultraviolet light in the fungal pathogen causing white-nose syndrome of bats.</title>
        <authorList>
            <person name="Palmer J.M."/>
            <person name="Drees K.P."/>
            <person name="Foster J.T."/>
            <person name="Lindner D.L."/>
        </authorList>
    </citation>
    <scope>NUCLEOTIDE SEQUENCE [LARGE SCALE GENOMIC DNA]</scope>
    <source>
        <strain evidence="2">UAMH 10579</strain>
    </source>
</reference>
<dbReference type="EMBL" id="KV460217">
    <property type="protein sequence ID" value="OBT98455.1"/>
    <property type="molecule type" value="Genomic_DNA"/>
</dbReference>
<protein>
    <submittedName>
        <fullName evidence="1">Uncharacterized protein</fullName>
    </submittedName>
</protein>
<gene>
    <name evidence="1" type="ORF">VE01_03023</name>
</gene>
<accession>A0A1B8GRJ9</accession>
<evidence type="ECO:0000313" key="1">
    <source>
        <dbReference type="EMBL" id="OBT98455.1"/>
    </source>
</evidence>
<dbReference type="AlphaFoldDB" id="A0A1B8GRJ9"/>
<evidence type="ECO:0000313" key="2">
    <source>
        <dbReference type="Proteomes" id="UP000091956"/>
    </source>
</evidence>
<sequence length="717" mass="78600">MSQVAPQVDVGGLTLNGLAAFAPVLSALSADDVTPLAMVQMENLGSLFHINGQYALQVPDLLQRCKSTRLDRLGLLVGWRKGDSASLMAQSAGGQAISLLSMCILNLYDEFNTGRLLSGLSKAMLSQTVAISSPSQLVKVARTLSSKLEVLGFGNILASQVVRVYDAYKHFGKPVPGNFLDKITPESMAELLHAITRAIREESIIVRIRGSQSMGLILAIVTIMFPEDAFVTMENVIVFEGLRKSILVEFTDSDGFVNFQIESKLQIHKTVPILPIVEGIKTPPNEGYCYKWTGCMADMLQVMFMEDGMICPEPLRIACCATLEPLAKKLDGVDHRSDTTGFRRGHGAIKLLGPYPHERIDKICQKLWRIPPGWAKPPSSVESAFHDLVLAFDEATPTVSCSCITQTRCSTELGWQFHDHLSRNWSCSLYRLWSAVGMAISCGFACLFVDADDCATIPNPIALTFRSAYLNIILDLLDQTQDFYAKNAENNKYDYCEVIHRYIMTTCTRTNRDFAGNYVAGSSNSSTVYMAALQTPQLPNKMNAPFILMEGQLVFNGRYHASLKAVGPVRPDAENNIHQGQQITPSSIGEHSSLEMTIVESISSLELTSTIRVGGEIAHLVLGHTIIASWAVRETEPCDHPPDTPLESQHEDAVFTTSVASPLASKGKLAIVQVSRNPVAQLFACCRGRPTLLQADCCLNCAYEEAAKRKCHMILVA</sequence>